<keyword evidence="5" id="KW-1185">Reference proteome</keyword>
<dbReference type="GO" id="GO:0007018">
    <property type="term" value="P:microtubule-based movement"/>
    <property type="evidence" value="ECO:0007669"/>
    <property type="project" value="InterPro"/>
</dbReference>
<feature type="binding site" evidence="2">
    <location>
        <begin position="112"/>
        <end position="119"/>
    </location>
    <ligand>
        <name>ATP</name>
        <dbReference type="ChEBI" id="CHEBI:30616"/>
    </ligand>
</feature>
<evidence type="ECO:0000313" key="5">
    <source>
        <dbReference type="Proteomes" id="UP000824469"/>
    </source>
</evidence>
<dbReference type="SUPFAM" id="SSF52540">
    <property type="entry name" value="P-loop containing nucleoside triphosphate hydrolases"/>
    <property type="match status" value="1"/>
</dbReference>
<dbReference type="PROSITE" id="PS50067">
    <property type="entry name" value="KINESIN_MOTOR_2"/>
    <property type="match status" value="1"/>
</dbReference>
<dbReference type="Gene3D" id="3.40.850.10">
    <property type="entry name" value="Kinesin motor domain"/>
    <property type="match status" value="1"/>
</dbReference>
<gene>
    <name evidence="4" type="ORF">KI387_001438</name>
</gene>
<comment type="caution">
    <text evidence="4">The sequence shown here is derived from an EMBL/GenBank/DDBJ whole genome shotgun (WGS) entry which is preliminary data.</text>
</comment>
<dbReference type="InterPro" id="IPR001752">
    <property type="entry name" value="Kinesin_motor_dom"/>
</dbReference>
<feature type="domain" description="Kinesin motor" evidence="3">
    <location>
        <begin position="33"/>
        <end position="356"/>
    </location>
</feature>
<dbReference type="InterPro" id="IPR027640">
    <property type="entry name" value="Kinesin-like_fam"/>
</dbReference>
<dbReference type="PANTHER" id="PTHR47972">
    <property type="entry name" value="KINESIN-LIKE PROTEIN KLP-3"/>
    <property type="match status" value="1"/>
</dbReference>
<dbReference type="GO" id="GO:0003777">
    <property type="term" value="F:microtubule motor activity"/>
    <property type="evidence" value="ECO:0007669"/>
    <property type="project" value="InterPro"/>
</dbReference>
<evidence type="ECO:0000259" key="3">
    <source>
        <dbReference type="PROSITE" id="PS50067"/>
    </source>
</evidence>
<organism evidence="4 5">
    <name type="scientific">Taxus chinensis</name>
    <name type="common">Chinese yew</name>
    <name type="synonym">Taxus wallichiana var. chinensis</name>
    <dbReference type="NCBI Taxonomy" id="29808"/>
    <lineage>
        <taxon>Eukaryota</taxon>
        <taxon>Viridiplantae</taxon>
        <taxon>Streptophyta</taxon>
        <taxon>Embryophyta</taxon>
        <taxon>Tracheophyta</taxon>
        <taxon>Spermatophyta</taxon>
        <taxon>Pinopsida</taxon>
        <taxon>Pinidae</taxon>
        <taxon>Conifers II</taxon>
        <taxon>Cupressales</taxon>
        <taxon>Taxaceae</taxon>
        <taxon>Taxus</taxon>
    </lineage>
</organism>
<reference evidence="4 5" key="1">
    <citation type="journal article" date="2021" name="Nat. Plants">
        <title>The Taxus genome provides insights into paclitaxel biosynthesis.</title>
        <authorList>
            <person name="Xiong X."/>
            <person name="Gou J."/>
            <person name="Liao Q."/>
            <person name="Li Y."/>
            <person name="Zhou Q."/>
            <person name="Bi G."/>
            <person name="Li C."/>
            <person name="Du R."/>
            <person name="Wang X."/>
            <person name="Sun T."/>
            <person name="Guo L."/>
            <person name="Liang H."/>
            <person name="Lu P."/>
            <person name="Wu Y."/>
            <person name="Zhang Z."/>
            <person name="Ro D.K."/>
            <person name="Shang Y."/>
            <person name="Huang S."/>
            <person name="Yan J."/>
        </authorList>
    </citation>
    <scope>NUCLEOTIDE SEQUENCE [LARGE SCALE GENOMIC DNA]</scope>
    <source>
        <strain evidence="4">Ta-2019</strain>
    </source>
</reference>
<keyword evidence="1 2" id="KW-0505">Motor protein</keyword>
<protein>
    <recommendedName>
        <fullName evidence="3">Kinesin motor domain-containing protein</fullName>
    </recommendedName>
</protein>
<accession>A0AA38LNY0</accession>
<dbReference type="InterPro" id="IPR027417">
    <property type="entry name" value="P-loop_NTPase"/>
</dbReference>
<dbReference type="InterPro" id="IPR036961">
    <property type="entry name" value="Kinesin_motor_dom_sf"/>
</dbReference>
<comment type="similarity">
    <text evidence="2">Belongs to the TRAFAC class myosin-kinesin ATPase superfamily. Kinesin family.</text>
</comment>
<dbReference type="AlphaFoldDB" id="A0AA38LNY0"/>
<keyword evidence="2" id="KW-0547">Nucleotide-binding</keyword>
<dbReference type="EMBL" id="JAHRHJ020000001">
    <property type="protein sequence ID" value="KAH9329330.1"/>
    <property type="molecule type" value="Genomic_DNA"/>
</dbReference>
<proteinExistence type="inferred from homology"/>
<dbReference type="GO" id="GO:0005524">
    <property type="term" value="F:ATP binding"/>
    <property type="evidence" value="ECO:0007669"/>
    <property type="project" value="UniProtKB-UniRule"/>
</dbReference>
<evidence type="ECO:0000256" key="1">
    <source>
        <dbReference type="ARBA" id="ARBA00023175"/>
    </source>
</evidence>
<dbReference type="GO" id="GO:0015630">
    <property type="term" value="C:microtubule cytoskeleton"/>
    <property type="evidence" value="ECO:0007669"/>
    <property type="project" value="TreeGrafter"/>
</dbReference>
<evidence type="ECO:0000256" key="2">
    <source>
        <dbReference type="PROSITE-ProRule" id="PRU00283"/>
    </source>
</evidence>
<dbReference type="OMA" id="QEILMAG"/>
<name>A0AA38LNY0_TAXCH</name>
<dbReference type="SMART" id="SM00129">
    <property type="entry name" value="KISc"/>
    <property type="match status" value="1"/>
</dbReference>
<dbReference type="Proteomes" id="UP000824469">
    <property type="component" value="Unassembled WGS sequence"/>
</dbReference>
<dbReference type="GO" id="GO:0008017">
    <property type="term" value="F:microtubule binding"/>
    <property type="evidence" value="ECO:0007669"/>
    <property type="project" value="InterPro"/>
</dbReference>
<keyword evidence="2" id="KW-0067">ATP-binding</keyword>
<dbReference type="PANTHER" id="PTHR47972:SF9">
    <property type="entry name" value="KINESIN-LIKE PROTEIN KIN-14U"/>
    <property type="match status" value="1"/>
</dbReference>
<feature type="non-terminal residue" evidence="4">
    <location>
        <position position="1"/>
    </location>
</feature>
<dbReference type="Pfam" id="PF00225">
    <property type="entry name" value="Kinesin"/>
    <property type="match status" value="1"/>
</dbReference>
<feature type="non-terminal residue" evidence="4">
    <location>
        <position position="364"/>
    </location>
</feature>
<dbReference type="PRINTS" id="PR00380">
    <property type="entry name" value="KINESINHEAVY"/>
</dbReference>
<sequence>LVISELDALKSHLRVSGNKRRDALNRILDLKGSIRVFCRTRPFLVNETRARPGPTVAPQWEKVMIKALGRNKEFHFDKVFLPEATQEDVFTEVEPILRSALDGHNVCIFAYGQTGSGKTYTMEGRQDSPGVVPRTIQELFRQAALDGTSTFTFTYSMVEVYMRCLQDLLVHRPTRFTDPSPKCLSIQMDAHGGVEIENLREVVVRDFNEAIQWYHIGSRARSTAWTNANEASSRSHCLIRVVIRSSAHEHTHTNISKLWMIDLGGSERLLKTQATSQTMEEGKAINLSLSALGDVISALQKKQSHIPYRNSKLTQILRDSLGHDSKTLMLVHISPKEDDLAETVCSLKFATRARGIQLGRELSD</sequence>
<evidence type="ECO:0000313" key="4">
    <source>
        <dbReference type="EMBL" id="KAH9329330.1"/>
    </source>
</evidence>